<evidence type="ECO:0000256" key="2">
    <source>
        <dbReference type="ARBA" id="ARBA00023015"/>
    </source>
</evidence>
<evidence type="ECO:0000256" key="6">
    <source>
        <dbReference type="SAM" id="MobiDB-lite"/>
    </source>
</evidence>
<keyword evidence="4" id="KW-0804">Transcription</keyword>
<organism evidence="8 9">
    <name type="scientific">Hibiscus syriacus</name>
    <name type="common">Rose of Sharon</name>
    <dbReference type="NCBI Taxonomy" id="106335"/>
    <lineage>
        <taxon>Eukaryota</taxon>
        <taxon>Viridiplantae</taxon>
        <taxon>Streptophyta</taxon>
        <taxon>Embryophyta</taxon>
        <taxon>Tracheophyta</taxon>
        <taxon>Spermatophyta</taxon>
        <taxon>Magnoliopsida</taxon>
        <taxon>eudicotyledons</taxon>
        <taxon>Gunneridae</taxon>
        <taxon>Pentapetalae</taxon>
        <taxon>rosids</taxon>
        <taxon>malvids</taxon>
        <taxon>Malvales</taxon>
        <taxon>Malvaceae</taxon>
        <taxon>Malvoideae</taxon>
        <taxon>Hibiscus</taxon>
    </lineage>
</organism>
<dbReference type="FunFam" id="1.20.5.170:FF:000020">
    <property type="entry name" value="BZIP transcription factor"/>
    <property type="match status" value="1"/>
</dbReference>
<dbReference type="GO" id="GO:0046983">
    <property type="term" value="F:protein dimerization activity"/>
    <property type="evidence" value="ECO:0007669"/>
    <property type="project" value="UniProtKB-ARBA"/>
</dbReference>
<dbReference type="PROSITE" id="PS50217">
    <property type="entry name" value="BZIP"/>
    <property type="match status" value="1"/>
</dbReference>
<name>A0A6A3BF14_HIBSY</name>
<dbReference type="Pfam" id="PF00170">
    <property type="entry name" value="bZIP_1"/>
    <property type="match status" value="1"/>
</dbReference>
<dbReference type="InterPro" id="IPR046347">
    <property type="entry name" value="bZIP_sf"/>
</dbReference>
<dbReference type="AlphaFoldDB" id="A0A6A3BF14"/>
<dbReference type="InterPro" id="IPR004827">
    <property type="entry name" value="bZIP"/>
</dbReference>
<dbReference type="PROSITE" id="PS00036">
    <property type="entry name" value="BZIP_BASIC"/>
    <property type="match status" value="1"/>
</dbReference>
<dbReference type="GO" id="GO:0045893">
    <property type="term" value="P:positive regulation of DNA-templated transcription"/>
    <property type="evidence" value="ECO:0007669"/>
    <property type="project" value="TreeGrafter"/>
</dbReference>
<dbReference type="SMART" id="SM00338">
    <property type="entry name" value="BRLZ"/>
    <property type="match status" value="1"/>
</dbReference>
<dbReference type="EMBL" id="VEPZ02000858">
    <property type="protein sequence ID" value="KAE8715626.1"/>
    <property type="molecule type" value="Genomic_DNA"/>
</dbReference>
<keyword evidence="9" id="KW-1185">Reference proteome</keyword>
<dbReference type="GO" id="GO:0003700">
    <property type="term" value="F:DNA-binding transcription factor activity"/>
    <property type="evidence" value="ECO:0007669"/>
    <property type="project" value="InterPro"/>
</dbReference>
<reference evidence="8" key="1">
    <citation type="submission" date="2019-09" db="EMBL/GenBank/DDBJ databases">
        <title>Draft genome information of white flower Hibiscus syriacus.</title>
        <authorList>
            <person name="Kim Y.-M."/>
        </authorList>
    </citation>
    <scope>NUCLEOTIDE SEQUENCE [LARGE SCALE GENOMIC DNA]</scope>
    <source>
        <strain evidence="8">YM2019G1</strain>
    </source>
</reference>
<keyword evidence="3" id="KW-0238">DNA-binding</keyword>
<feature type="region of interest" description="Disordered" evidence="6">
    <location>
        <begin position="76"/>
        <end position="96"/>
    </location>
</feature>
<proteinExistence type="predicted"/>
<sequence length="153" mass="17850">MFLSEEADQFELPVQEISFTREELEELLSFLESKEPVNPNSGSEGSAQVVSFLESNEPINPNYGPEGSTRAVYSADERKKRRMVSNRESARRSRRRKRVHLENITDEVNRLSIENQQIKNRLSWVINQYHSVWRENEALRSESVALWAKLLDL</sequence>
<protein>
    <submittedName>
        <fullName evidence="8">Transcription factor bHLH74-like isoform X1</fullName>
    </submittedName>
</protein>
<evidence type="ECO:0000313" key="9">
    <source>
        <dbReference type="Proteomes" id="UP000436088"/>
    </source>
</evidence>
<dbReference type="PANTHER" id="PTHR45764:SF52">
    <property type="entry name" value="BASIC LEUCINE ZIPPER 4"/>
    <property type="match status" value="1"/>
</dbReference>
<accession>A0A6A3BF14</accession>
<evidence type="ECO:0000256" key="5">
    <source>
        <dbReference type="ARBA" id="ARBA00023242"/>
    </source>
</evidence>
<evidence type="ECO:0000259" key="7">
    <source>
        <dbReference type="PROSITE" id="PS50217"/>
    </source>
</evidence>
<dbReference type="PANTHER" id="PTHR45764">
    <property type="entry name" value="BZIP TRANSCRIPTION FACTOR 44"/>
    <property type="match status" value="1"/>
</dbReference>
<dbReference type="GO" id="GO:0005634">
    <property type="term" value="C:nucleus"/>
    <property type="evidence" value="ECO:0007669"/>
    <property type="project" value="UniProtKB-SubCell"/>
</dbReference>
<dbReference type="GO" id="GO:0000976">
    <property type="term" value="F:transcription cis-regulatory region binding"/>
    <property type="evidence" value="ECO:0007669"/>
    <property type="project" value="TreeGrafter"/>
</dbReference>
<gene>
    <name evidence="8" type="ORF">F3Y22_tig00110162pilonHSYRG00053</name>
</gene>
<keyword evidence="5" id="KW-0539">Nucleus</keyword>
<comment type="caution">
    <text evidence="8">The sequence shown here is derived from an EMBL/GenBank/DDBJ whole genome shotgun (WGS) entry which is preliminary data.</text>
</comment>
<evidence type="ECO:0000256" key="3">
    <source>
        <dbReference type="ARBA" id="ARBA00023125"/>
    </source>
</evidence>
<comment type="subcellular location">
    <subcellularLocation>
        <location evidence="1">Nucleus</location>
    </subcellularLocation>
</comment>
<feature type="domain" description="BZIP" evidence="7">
    <location>
        <begin position="76"/>
        <end position="139"/>
    </location>
</feature>
<dbReference type="Gene3D" id="1.20.5.170">
    <property type="match status" value="1"/>
</dbReference>
<dbReference type="OrthoDB" id="551672at2759"/>
<evidence type="ECO:0000256" key="1">
    <source>
        <dbReference type="ARBA" id="ARBA00004123"/>
    </source>
</evidence>
<dbReference type="SUPFAM" id="SSF57959">
    <property type="entry name" value="Leucine zipper domain"/>
    <property type="match status" value="1"/>
</dbReference>
<keyword evidence="2" id="KW-0805">Transcription regulation</keyword>
<dbReference type="Proteomes" id="UP000436088">
    <property type="component" value="Unassembled WGS sequence"/>
</dbReference>
<evidence type="ECO:0000256" key="4">
    <source>
        <dbReference type="ARBA" id="ARBA00023163"/>
    </source>
</evidence>
<evidence type="ECO:0000313" key="8">
    <source>
        <dbReference type="EMBL" id="KAE8715626.1"/>
    </source>
</evidence>